<dbReference type="GeneID" id="59337015"/>
<protein>
    <recommendedName>
        <fullName evidence="4">NWD NACHT-NTPase N-terminal domain-containing protein</fullName>
    </recommendedName>
</protein>
<feature type="region of interest" description="Disordered" evidence="1">
    <location>
        <begin position="18"/>
        <end position="41"/>
    </location>
</feature>
<gene>
    <name evidence="2" type="ORF">HO133_008620</name>
</gene>
<sequence length="188" mass="20324">MRLKDVFSRKHGNIVKASSWREADSTRNKNPQDGSAASLAGGMGSLNLDGPDVGLSDVERVSQHETPAKASKFCKKSYWAIAAQQLQRAQPALAEALLKIQSAALLEGQNLAESIQALKDMGSQIAGLDPLHAGLPWAGFCLLMQTALSESDQYAAMVAGVEEVAKLISRYTHVEFICQKRQEVTLDN</sequence>
<comment type="caution">
    <text evidence="2">The sequence shown here is derived from an EMBL/GenBank/DDBJ whole genome shotgun (WGS) entry which is preliminary data.</text>
</comment>
<accession>A0A8H6FGN0</accession>
<evidence type="ECO:0000313" key="3">
    <source>
        <dbReference type="Proteomes" id="UP000593566"/>
    </source>
</evidence>
<reference evidence="2 3" key="1">
    <citation type="journal article" date="2020" name="Genomics">
        <title>Complete, high-quality genomes from long-read metagenomic sequencing of two wolf lichen thalli reveals enigmatic genome architecture.</title>
        <authorList>
            <person name="McKenzie S.K."/>
            <person name="Walston R.F."/>
            <person name="Allen J.L."/>
        </authorList>
    </citation>
    <scope>NUCLEOTIDE SEQUENCE [LARGE SCALE GENOMIC DNA]</scope>
    <source>
        <strain evidence="2">WasteWater1</strain>
    </source>
</reference>
<dbReference type="EMBL" id="JACCJB010000005">
    <property type="protein sequence ID" value="KAF6227178.1"/>
    <property type="molecule type" value="Genomic_DNA"/>
</dbReference>
<evidence type="ECO:0000256" key="1">
    <source>
        <dbReference type="SAM" id="MobiDB-lite"/>
    </source>
</evidence>
<dbReference type="AlphaFoldDB" id="A0A8H6FGN0"/>
<dbReference type="RefSeq" id="XP_037155486.1">
    <property type="nucleotide sequence ID" value="XM_037299485.1"/>
</dbReference>
<dbReference type="Proteomes" id="UP000593566">
    <property type="component" value="Unassembled WGS sequence"/>
</dbReference>
<evidence type="ECO:0008006" key="4">
    <source>
        <dbReference type="Google" id="ProtNLM"/>
    </source>
</evidence>
<proteinExistence type="predicted"/>
<organism evidence="2 3">
    <name type="scientific">Letharia lupina</name>
    <dbReference type="NCBI Taxonomy" id="560253"/>
    <lineage>
        <taxon>Eukaryota</taxon>
        <taxon>Fungi</taxon>
        <taxon>Dikarya</taxon>
        <taxon>Ascomycota</taxon>
        <taxon>Pezizomycotina</taxon>
        <taxon>Lecanoromycetes</taxon>
        <taxon>OSLEUM clade</taxon>
        <taxon>Lecanoromycetidae</taxon>
        <taxon>Lecanorales</taxon>
        <taxon>Lecanorineae</taxon>
        <taxon>Parmeliaceae</taxon>
        <taxon>Letharia</taxon>
    </lineage>
</organism>
<evidence type="ECO:0000313" key="2">
    <source>
        <dbReference type="EMBL" id="KAF6227178.1"/>
    </source>
</evidence>
<keyword evidence="3" id="KW-1185">Reference proteome</keyword>
<name>A0A8H6FGN0_9LECA</name>